<feature type="region of interest" description="Disordered" evidence="3">
    <location>
        <begin position="380"/>
        <end position="513"/>
    </location>
</feature>
<reference evidence="6" key="1">
    <citation type="submission" date="2024-06" db="EMBL/GenBank/DDBJ databases">
        <title>Multi-omics analyses provide insights into the biosynthesis of the anticancer antibiotic pleurotin in Hohenbuehelia grisea.</title>
        <authorList>
            <person name="Weaver J.A."/>
            <person name="Alberti F."/>
        </authorList>
    </citation>
    <scope>NUCLEOTIDE SEQUENCE [LARGE SCALE GENOMIC DNA]</scope>
    <source>
        <strain evidence="6">T-177</strain>
    </source>
</reference>
<evidence type="ECO:0000256" key="3">
    <source>
        <dbReference type="SAM" id="MobiDB-lite"/>
    </source>
</evidence>
<organism evidence="5 6">
    <name type="scientific">Hohenbuehelia grisea</name>
    <dbReference type="NCBI Taxonomy" id="104357"/>
    <lineage>
        <taxon>Eukaryota</taxon>
        <taxon>Fungi</taxon>
        <taxon>Dikarya</taxon>
        <taxon>Basidiomycota</taxon>
        <taxon>Agaricomycotina</taxon>
        <taxon>Agaricomycetes</taxon>
        <taxon>Agaricomycetidae</taxon>
        <taxon>Agaricales</taxon>
        <taxon>Pleurotineae</taxon>
        <taxon>Pleurotaceae</taxon>
        <taxon>Hohenbuehelia</taxon>
    </lineage>
</organism>
<evidence type="ECO:0000256" key="2">
    <source>
        <dbReference type="ARBA" id="ARBA00023242"/>
    </source>
</evidence>
<feature type="compositionally biased region" description="Basic and acidic residues" evidence="3">
    <location>
        <begin position="38"/>
        <end position="51"/>
    </location>
</feature>
<comment type="subcellular location">
    <subcellularLocation>
        <location evidence="1">Nucleus</location>
    </subcellularLocation>
</comment>
<sequence>MAEVLNPNDSQQSATTPVNTKDSPPRTPPSPDENVNDGEVKLSRKREREVSLEPAATTPRSQLESDPLRTPAKKNRTVLGSTREEDDRERGGSGSRSPSRSPPLGKSPPQEIKMQVRQISQGVEDLTWRSRAVFQGDAGAQDSDMDPPTITAPHGDNAGSGQAATAPADAAPADQALPDDAQAANAQVPQDDIVDSASSNGIDAAATPAVEVSAPEAEVPKERRSSDSDGSEDAKSGVKRKFLERGTSVGPQENGDASKKDSGVEPLKRPRDEPDQDPNPRETKRPSPPPDKQPVASTSTPKPALSGFMAYASTSSPFASVKGKNIFTSTSTKASSPGPVASLAPSPFSSAATEPPSSVTSTPTAAKRTGFEAFASSASPFATAAARAKSPSSPGKLSRAKSPSRRANPANINAFSAYASGGMQGFAVPHPKRARAGSPGDSSSRSSLERPSGAIGAFDAFAADSGAEDDREDRTQSFGEKLRAGKDDSDEARSEEEEPRVALTEQDLTTGEEDETTMHQVRGKLFSLANSNQWKERGTGTLKLLVRYTEKGSTARLVMRKEAVYTVILNVTLFPGMRCTLAQDPRYLRFSVIENGNTTHYNLRLASAKVAQEVLTVIQDQIPTA</sequence>
<dbReference type="InterPro" id="IPR045255">
    <property type="entry name" value="RanBP1-like"/>
</dbReference>
<feature type="compositionally biased region" description="Low complexity" evidence="3">
    <location>
        <begin position="436"/>
        <end position="465"/>
    </location>
</feature>
<dbReference type="Gene3D" id="2.30.29.30">
    <property type="entry name" value="Pleckstrin-homology domain (PH domain)/Phosphotyrosine-binding domain (PTB)"/>
    <property type="match status" value="1"/>
</dbReference>
<dbReference type="InterPro" id="IPR000156">
    <property type="entry name" value="Ran_bind_dom"/>
</dbReference>
<feature type="region of interest" description="Disordered" evidence="3">
    <location>
        <begin position="328"/>
        <end position="365"/>
    </location>
</feature>
<protein>
    <recommendedName>
        <fullName evidence="4">RanBD1 domain-containing protein</fullName>
    </recommendedName>
</protein>
<dbReference type="EMBL" id="JASNQZ010000008">
    <property type="protein sequence ID" value="KAL0953953.1"/>
    <property type="molecule type" value="Genomic_DNA"/>
</dbReference>
<feature type="compositionally biased region" description="Basic and acidic residues" evidence="3">
    <location>
        <begin position="82"/>
        <end position="91"/>
    </location>
</feature>
<evidence type="ECO:0000313" key="5">
    <source>
        <dbReference type="EMBL" id="KAL0953953.1"/>
    </source>
</evidence>
<keyword evidence="2" id="KW-0539">Nucleus</keyword>
<proteinExistence type="predicted"/>
<feature type="compositionally biased region" description="Low complexity" evidence="3">
    <location>
        <begin position="339"/>
        <end position="365"/>
    </location>
</feature>
<feature type="compositionally biased region" description="Basic and acidic residues" evidence="3">
    <location>
        <begin position="472"/>
        <end position="487"/>
    </location>
</feature>
<feature type="compositionally biased region" description="Low complexity" evidence="3">
    <location>
        <begin position="162"/>
        <end position="187"/>
    </location>
</feature>
<feature type="compositionally biased region" description="Low complexity" evidence="3">
    <location>
        <begin position="380"/>
        <end position="394"/>
    </location>
</feature>
<keyword evidence="6" id="KW-1185">Reference proteome</keyword>
<dbReference type="PANTHER" id="PTHR23138:SF142">
    <property type="entry name" value="RAN-BINDING PROTEIN 3B-RELATED"/>
    <property type="match status" value="1"/>
</dbReference>
<gene>
    <name evidence="5" type="ORF">HGRIS_005114</name>
</gene>
<feature type="compositionally biased region" description="Acidic residues" evidence="3">
    <location>
        <begin position="488"/>
        <end position="498"/>
    </location>
</feature>
<evidence type="ECO:0000256" key="1">
    <source>
        <dbReference type="ARBA" id="ARBA00004123"/>
    </source>
</evidence>
<dbReference type="SMART" id="SM00160">
    <property type="entry name" value="RanBD"/>
    <property type="match status" value="1"/>
</dbReference>
<evidence type="ECO:0000313" key="6">
    <source>
        <dbReference type="Proteomes" id="UP001556367"/>
    </source>
</evidence>
<feature type="compositionally biased region" description="Basic and acidic residues" evidence="3">
    <location>
        <begin position="218"/>
        <end position="244"/>
    </location>
</feature>
<dbReference type="Proteomes" id="UP001556367">
    <property type="component" value="Unassembled WGS sequence"/>
</dbReference>
<feature type="domain" description="RanBD1" evidence="4">
    <location>
        <begin position="496"/>
        <end position="578"/>
    </location>
</feature>
<feature type="compositionally biased region" description="Polar residues" evidence="3">
    <location>
        <begin position="7"/>
        <end position="22"/>
    </location>
</feature>
<accession>A0ABR3JEV8</accession>
<feature type="compositionally biased region" description="Basic and acidic residues" evidence="3">
    <location>
        <begin position="256"/>
        <end position="285"/>
    </location>
</feature>
<feature type="region of interest" description="Disordered" evidence="3">
    <location>
        <begin position="1"/>
        <end position="307"/>
    </location>
</feature>
<dbReference type="SUPFAM" id="SSF50729">
    <property type="entry name" value="PH domain-like"/>
    <property type="match status" value="1"/>
</dbReference>
<name>A0ABR3JEV8_9AGAR</name>
<comment type="caution">
    <text evidence="5">The sequence shown here is derived from an EMBL/GenBank/DDBJ whole genome shotgun (WGS) entry which is preliminary data.</text>
</comment>
<dbReference type="PROSITE" id="PS50196">
    <property type="entry name" value="RANBD1"/>
    <property type="match status" value="1"/>
</dbReference>
<dbReference type="InterPro" id="IPR011993">
    <property type="entry name" value="PH-like_dom_sf"/>
</dbReference>
<dbReference type="PANTHER" id="PTHR23138">
    <property type="entry name" value="RAN BINDING PROTEIN"/>
    <property type="match status" value="1"/>
</dbReference>
<evidence type="ECO:0000259" key="4">
    <source>
        <dbReference type="PROSITE" id="PS50196"/>
    </source>
</evidence>
<feature type="compositionally biased region" description="Low complexity" evidence="3">
    <location>
        <begin position="95"/>
        <end position="109"/>
    </location>
</feature>
<dbReference type="Pfam" id="PF00638">
    <property type="entry name" value="Ran_BP1"/>
    <property type="match status" value="1"/>
</dbReference>